<feature type="region of interest" description="Disordered" evidence="13">
    <location>
        <begin position="341"/>
        <end position="398"/>
    </location>
</feature>
<dbReference type="CDD" id="cd02180">
    <property type="entry name" value="GH16_fungal_KRE6_glucanase"/>
    <property type="match status" value="1"/>
</dbReference>
<dbReference type="SUPFAM" id="SSF63999">
    <property type="entry name" value="Thiamin pyrophosphokinase, catalytic domain"/>
    <property type="match status" value="1"/>
</dbReference>
<dbReference type="Pfam" id="PF04265">
    <property type="entry name" value="TPK_B1_binding"/>
    <property type="match status" value="1"/>
</dbReference>
<organism evidence="15 16">
    <name type="scientific">Pyrenophora teres f. teres</name>
    <dbReference type="NCBI Taxonomy" id="97479"/>
    <lineage>
        <taxon>Eukaryota</taxon>
        <taxon>Fungi</taxon>
        <taxon>Dikarya</taxon>
        <taxon>Ascomycota</taxon>
        <taxon>Pezizomycotina</taxon>
        <taxon>Dothideomycetes</taxon>
        <taxon>Pleosporomycetidae</taxon>
        <taxon>Pleosporales</taxon>
        <taxon>Pleosporineae</taxon>
        <taxon>Pleosporaceae</taxon>
        <taxon>Pyrenophora</taxon>
    </lineage>
</organism>
<evidence type="ECO:0000256" key="12">
    <source>
        <dbReference type="ARBA" id="ARBA00023316"/>
    </source>
</evidence>
<evidence type="ECO:0000256" key="7">
    <source>
        <dbReference type="ARBA" id="ARBA00022840"/>
    </source>
</evidence>
<evidence type="ECO:0000256" key="4">
    <source>
        <dbReference type="ARBA" id="ARBA00022692"/>
    </source>
</evidence>
<dbReference type="InterPro" id="IPR036759">
    <property type="entry name" value="TPK_catalytic_sf"/>
</dbReference>
<dbReference type="Gene3D" id="2.60.120.200">
    <property type="match status" value="1"/>
</dbReference>
<dbReference type="GO" id="GO:0006772">
    <property type="term" value="P:thiamine metabolic process"/>
    <property type="evidence" value="ECO:0007669"/>
    <property type="project" value="InterPro"/>
</dbReference>
<dbReference type="InterPro" id="IPR006282">
    <property type="entry name" value="Thi_PPkinase"/>
</dbReference>
<keyword evidence="6" id="KW-0418">Kinase</keyword>
<feature type="domain" description="GH16" evidence="14">
    <location>
        <begin position="708"/>
        <end position="1081"/>
    </location>
</feature>
<dbReference type="GO" id="GO:0005524">
    <property type="term" value="F:ATP binding"/>
    <property type="evidence" value="ECO:0007669"/>
    <property type="project" value="UniProtKB-KW"/>
</dbReference>
<keyword evidence="7" id="KW-0067">ATP-binding</keyword>
<keyword evidence="5" id="KW-0547">Nucleotide-binding</keyword>
<dbReference type="PROSITE" id="PS51762">
    <property type="entry name" value="GH16_2"/>
    <property type="match status" value="1"/>
</dbReference>
<dbReference type="SUPFAM" id="SSF49899">
    <property type="entry name" value="Concanavalin A-like lectins/glucanases"/>
    <property type="match status" value="1"/>
</dbReference>
<gene>
    <name evidence="15" type="ORF">PTTW11_04333</name>
</gene>
<evidence type="ECO:0000256" key="2">
    <source>
        <dbReference type="ARBA" id="ARBA00010962"/>
    </source>
</evidence>
<dbReference type="InterPro" id="IPR005629">
    <property type="entry name" value="Skn1/Kre6/Sbg1"/>
</dbReference>
<evidence type="ECO:0000256" key="13">
    <source>
        <dbReference type="SAM" id="MobiDB-lite"/>
    </source>
</evidence>
<keyword evidence="9" id="KW-1133">Transmembrane helix</keyword>
<sequence length="1128" mass="125251">MAREIGSEYEPGKFLADEAHPETTSNPPDLLILNQPIAHFDAFSRLWKHSGYRICADGGANRLFDMFKGDLAEQREHYLPNLIHGDLDSLRHDVRDYYEGRGVPVLRDGDQTSTDFGKCMRKLSCRLPASMLRDVLVLGTLGGRVDQGLGLLHEMAREESRHENLRLWLFSESSLSFILRIGTNLLSGLKQSGIFSENVGILPIYGPATISTEGLEWDVREWETQIGGQFIFNTTAAINLVSLPRSLALPPKHAQRASQASIATHSRYHWTFGTLPARPPDLLLGEYPAIRAAHIRTGAISASTLPDEHFTLNGRTRLQLFACENLRILVFPLGSPNGLGAGPMATPGKSESYTSSEYSHTHTGRPIEQPRRSWSSSSVENEATSPSQPRTEGATEHGRAAEHPLIAHTGGSQCSASDARLDFGIFPSAELSSSPLPFAPIVPSPLNPAFSRCSSNESLQGEDEISSHDTRPDARRAPSTGGLLHVRRPPWPHLRPLQTRSTPDVRGQVPRSSGTQLTLNDLGADYTRYFNPFSDGASIHSRSRRTSMSERCSHSQLGVHPGATTPPPGELSVNPFLTPDTSTSGLHQQESNVFDPEINASFVDDRLTAPYEEKGVASWPLVGDQDEADDEMHMPRDDDDIKFRPSLRDHFTKDNIASTIGLAVMISGLLFTFIGLPILSAMKIIDYNSSYGVPLSMFPNPWRPQPWATVNNRKYPLLANLRTGLIDPDTPQGVKTRTGEFGDEYVLVFSDEFNDNNRTFYEGDDPYFYAPNIWYGATQDQEWYDPDAVTTQDGTLQLRLEEFFNHNLRFRSGMLNSWNQLCFKGGIFEVSVSLPGPAGIQGLWPGAWTMGNLGRPGYLSTTDGLWPYTYQACDVGITPNQSSPDGLSHLPGQRLSSCTCPGQDHPTPGTGRGAPEIDIIEVGASSGPQGHPIATQSYQVAPFDINYYPNYNYTACPDTRLSGYNTYTGGAFQQAISATTVLNRDWFDNKQYQRYSFEYAPGQGKDAFICWKVGNQTMFMLDGRAIGANGNIQARQITEEPMSLILNLGISNSWTWIDWKDLVFPTTMRFDYVRWYQKKGEEMVTCDPPGFETTEYIKKHPKAYKNANYTAWDQTGYGWPTHKLNSNC</sequence>
<dbReference type="GO" id="GO:0004788">
    <property type="term" value="F:thiamine diphosphokinase activity"/>
    <property type="evidence" value="ECO:0007669"/>
    <property type="project" value="InterPro"/>
</dbReference>
<dbReference type="SUPFAM" id="SSF63862">
    <property type="entry name" value="Thiamin pyrophosphokinase, substrate-binding domain"/>
    <property type="match status" value="1"/>
</dbReference>
<dbReference type="InterPro" id="IPR013320">
    <property type="entry name" value="ConA-like_dom_sf"/>
</dbReference>
<dbReference type="Pfam" id="PF03935">
    <property type="entry name" value="SKN1_KRE6_Sbg1"/>
    <property type="match status" value="1"/>
</dbReference>
<evidence type="ECO:0000256" key="1">
    <source>
        <dbReference type="ARBA" id="ARBA00004606"/>
    </source>
</evidence>
<dbReference type="EMBL" id="HG992979">
    <property type="protein sequence ID" value="CAE7027945.1"/>
    <property type="molecule type" value="Genomic_DNA"/>
</dbReference>
<protein>
    <recommendedName>
        <fullName evidence="14">GH16 domain-containing protein</fullName>
    </recommendedName>
</protein>
<feature type="compositionally biased region" description="Polar residues" evidence="13">
    <location>
        <begin position="372"/>
        <end position="390"/>
    </location>
</feature>
<dbReference type="GO" id="GO:0031505">
    <property type="term" value="P:fungal-type cell wall organization"/>
    <property type="evidence" value="ECO:0007669"/>
    <property type="project" value="TreeGrafter"/>
</dbReference>
<dbReference type="CDD" id="cd07995">
    <property type="entry name" value="TPK"/>
    <property type="match status" value="1"/>
</dbReference>
<feature type="compositionally biased region" description="Basic and acidic residues" evidence="13">
    <location>
        <begin position="465"/>
        <end position="476"/>
    </location>
</feature>
<dbReference type="Gene3D" id="3.40.50.10240">
    <property type="entry name" value="Thiamin pyrophosphokinase, catalytic domain"/>
    <property type="match status" value="1"/>
</dbReference>
<keyword evidence="4" id="KW-0812">Transmembrane</keyword>
<dbReference type="GO" id="GO:0005789">
    <property type="term" value="C:endoplasmic reticulum membrane"/>
    <property type="evidence" value="ECO:0007669"/>
    <property type="project" value="TreeGrafter"/>
</dbReference>
<evidence type="ECO:0000256" key="10">
    <source>
        <dbReference type="ARBA" id="ARBA00023136"/>
    </source>
</evidence>
<keyword evidence="11" id="KW-0325">Glycoprotein</keyword>
<dbReference type="PANTHER" id="PTHR31361:SF14">
    <property type="entry name" value="GH16 DOMAIN-CONTAINING PROTEIN"/>
    <property type="match status" value="1"/>
</dbReference>
<dbReference type="InterPro" id="IPR007373">
    <property type="entry name" value="Thiamin_PyroPKinase_B1-bd"/>
</dbReference>
<dbReference type="GO" id="GO:0015926">
    <property type="term" value="F:glucosidase activity"/>
    <property type="evidence" value="ECO:0007669"/>
    <property type="project" value="TreeGrafter"/>
</dbReference>
<dbReference type="InterPro" id="IPR007371">
    <property type="entry name" value="TPK_catalytic"/>
</dbReference>
<comment type="subcellular location">
    <subcellularLocation>
        <location evidence="1">Membrane</location>
        <topology evidence="1">Single-pass type II membrane protein</topology>
    </subcellularLocation>
</comment>
<dbReference type="AlphaFoldDB" id="A0A6S6VYU7"/>
<reference evidence="15" key="1">
    <citation type="submission" date="2021-02" db="EMBL/GenBank/DDBJ databases">
        <authorList>
            <person name="Syme A R."/>
            <person name="Syme A R."/>
            <person name="Moolhuijzen P."/>
        </authorList>
    </citation>
    <scope>NUCLEOTIDE SEQUENCE</scope>
    <source>
        <strain evidence="15">W1-1</strain>
    </source>
</reference>
<dbReference type="GO" id="GO:0016301">
    <property type="term" value="F:kinase activity"/>
    <property type="evidence" value="ECO:0007669"/>
    <property type="project" value="UniProtKB-KW"/>
</dbReference>
<feature type="region of interest" description="Disordered" evidence="13">
    <location>
        <begin position="535"/>
        <end position="570"/>
    </location>
</feature>
<dbReference type="NCBIfam" id="TIGR01378">
    <property type="entry name" value="thi_PPkinase"/>
    <property type="match status" value="1"/>
</dbReference>
<proteinExistence type="inferred from homology"/>
<dbReference type="GO" id="GO:0009229">
    <property type="term" value="P:thiamine diphosphate biosynthetic process"/>
    <property type="evidence" value="ECO:0007669"/>
    <property type="project" value="InterPro"/>
</dbReference>
<evidence type="ECO:0000256" key="9">
    <source>
        <dbReference type="ARBA" id="ARBA00022989"/>
    </source>
</evidence>
<keyword evidence="12" id="KW-0961">Cell wall biogenesis/degradation</keyword>
<dbReference type="InterPro" id="IPR000757">
    <property type="entry name" value="Beta-glucanase-like"/>
</dbReference>
<dbReference type="GO" id="GO:0006078">
    <property type="term" value="P:(1-&gt;6)-beta-D-glucan biosynthetic process"/>
    <property type="evidence" value="ECO:0007669"/>
    <property type="project" value="TreeGrafter"/>
</dbReference>
<evidence type="ECO:0000256" key="8">
    <source>
        <dbReference type="ARBA" id="ARBA00022968"/>
    </source>
</evidence>
<dbReference type="Proteomes" id="UP000472372">
    <property type="component" value="Chromosome 3"/>
</dbReference>
<keyword evidence="8" id="KW-0735">Signal-anchor</keyword>
<comment type="similarity">
    <text evidence="2">Belongs to the SKN1/KRE6 family.</text>
</comment>
<evidence type="ECO:0000313" key="15">
    <source>
        <dbReference type="EMBL" id="CAE7027945.1"/>
    </source>
</evidence>
<keyword evidence="3" id="KW-0808">Transferase</keyword>
<evidence type="ECO:0000313" key="16">
    <source>
        <dbReference type="Proteomes" id="UP000472372"/>
    </source>
</evidence>
<evidence type="ECO:0000256" key="6">
    <source>
        <dbReference type="ARBA" id="ARBA00022777"/>
    </source>
</evidence>
<dbReference type="PANTHER" id="PTHR31361">
    <property type="entry name" value="BETA-GLUCAN SYNTHESIS-ASSOCIATED PROTEIN KRE6-RELATED"/>
    <property type="match status" value="1"/>
</dbReference>
<keyword evidence="10" id="KW-0472">Membrane</keyword>
<accession>A0A6S6VYU7</accession>
<dbReference type="GO" id="GO:0005886">
    <property type="term" value="C:plasma membrane"/>
    <property type="evidence" value="ECO:0007669"/>
    <property type="project" value="TreeGrafter"/>
</dbReference>
<evidence type="ECO:0000256" key="3">
    <source>
        <dbReference type="ARBA" id="ARBA00022679"/>
    </source>
</evidence>
<dbReference type="GO" id="GO:0030975">
    <property type="term" value="F:thiamine binding"/>
    <property type="evidence" value="ECO:0007669"/>
    <property type="project" value="InterPro"/>
</dbReference>
<evidence type="ECO:0000259" key="14">
    <source>
        <dbReference type="PROSITE" id="PS51762"/>
    </source>
</evidence>
<evidence type="ECO:0000256" key="5">
    <source>
        <dbReference type="ARBA" id="ARBA00022741"/>
    </source>
</evidence>
<dbReference type="InterPro" id="IPR036371">
    <property type="entry name" value="TPK_B1-bd_sf"/>
</dbReference>
<name>A0A6S6VYU7_9PLEO</name>
<feature type="region of interest" description="Disordered" evidence="13">
    <location>
        <begin position="452"/>
        <end position="518"/>
    </location>
</feature>
<dbReference type="Pfam" id="PF04263">
    <property type="entry name" value="TPK_catalytic"/>
    <property type="match status" value="1"/>
</dbReference>
<evidence type="ECO:0000256" key="11">
    <source>
        <dbReference type="ARBA" id="ARBA00023180"/>
    </source>
</evidence>